<name>A0A8B0SRJ1_KLEPN</name>
<organism evidence="2">
    <name type="scientific">Klebsiella pneumoniae</name>
    <dbReference type="NCBI Taxonomy" id="573"/>
    <lineage>
        <taxon>Bacteria</taxon>
        <taxon>Pseudomonadati</taxon>
        <taxon>Pseudomonadota</taxon>
        <taxon>Gammaproteobacteria</taxon>
        <taxon>Enterobacterales</taxon>
        <taxon>Enterobacteriaceae</taxon>
        <taxon>Klebsiella/Raoultella group</taxon>
        <taxon>Klebsiella</taxon>
        <taxon>Klebsiella pneumoniae complex</taxon>
    </lineage>
</organism>
<keyword evidence="1" id="KW-0812">Transmembrane</keyword>
<evidence type="ECO:0000313" key="2">
    <source>
        <dbReference type="EMBL" id="QTX13826.1"/>
    </source>
</evidence>
<feature type="transmembrane region" description="Helical" evidence="1">
    <location>
        <begin position="45"/>
        <end position="67"/>
    </location>
</feature>
<keyword evidence="2" id="KW-0614">Plasmid</keyword>
<dbReference type="EMBL" id="MN956836">
    <property type="protein sequence ID" value="QTX13826.1"/>
    <property type="molecule type" value="Genomic_DNA"/>
</dbReference>
<dbReference type="AlphaFoldDB" id="A0A8B0SRJ1"/>
<keyword evidence="1" id="KW-0472">Membrane</keyword>
<protein>
    <submittedName>
        <fullName evidence="2">Uncharacterized protein</fullName>
    </submittedName>
</protein>
<sequence>MCLTTILRWIRSLPLFEVPKLNHQHYPAESTPTGFVLIILINKELLNCMTVIYVMSSAYLLLFIPIWDPASVRVRGSNPLKGRQMLCL</sequence>
<proteinExistence type="predicted"/>
<keyword evidence="1" id="KW-1133">Transmembrane helix</keyword>
<evidence type="ECO:0000256" key="1">
    <source>
        <dbReference type="SAM" id="Phobius"/>
    </source>
</evidence>
<geneLocation type="plasmid" evidence="2">
    <name>p17-15-vir-like</name>
</geneLocation>
<accession>A0A8B0SRJ1</accession>
<reference evidence="2" key="1">
    <citation type="submission" date="2020-01" db="EMBL/GenBank/DDBJ databases">
        <authorList>
            <person name="Qin S."/>
        </authorList>
    </citation>
    <scope>NUCLEOTIDE SEQUENCE</scope>
    <source>
        <strain evidence="2">CVir17-16-YZ6g</strain>
        <plasmid evidence="2">p17-15-vir-like</plasmid>
    </source>
</reference>